<sequence>MADGTSTISGTCPVLQDDPYAPEVLADPYPFLARLREAGPVVWLEKHGVHAFGRDAEVRAILDDWQTFISGAGVGPVDFAKDAPTWWRPGILEVDPPIHTRMRSAMSAVISPARLRPLRQGFEDYARELFDEVLGAEGAVGGAPASGADAGARQTAPRTVELDAFELAKRFTLRVFGDAVGVPREGRDPYLVLQGAMNFSRFGPMNEVAQHHMDAADGVMEWVMNACERSHLAPGGLGSLIWDYADSGDILPEEATLLVRAMLSAGLDTTILAIANTLVALSQEPEQYARLRRDPRLVKYAIDEAFRIEAPFQSFFRKTSREVEIGGITLPEGVKLIVFPGAANRDPEKWGPDADRYDLDRDASGHLTFGLGIHMCVGQPISRMEMDAFFAEFVRRVSTFEPTAPPTPYIHTTLRSFEKVPLRLTVG</sequence>
<protein>
    <submittedName>
        <fullName evidence="3">Cytochrome P450</fullName>
    </submittedName>
</protein>
<dbReference type="InterPro" id="IPR002401">
    <property type="entry name" value="Cyt_P450_E_grp-I"/>
</dbReference>
<dbReference type="Pfam" id="PF00067">
    <property type="entry name" value="p450"/>
    <property type="match status" value="1"/>
</dbReference>
<accession>A0ABN2WJ75</accession>
<dbReference type="InterPro" id="IPR001128">
    <property type="entry name" value="Cyt_P450"/>
</dbReference>
<proteinExistence type="inferred from homology"/>
<keyword evidence="2" id="KW-0479">Metal-binding</keyword>
<comment type="caution">
    <text evidence="3">The sequence shown here is derived from an EMBL/GenBank/DDBJ whole genome shotgun (WGS) entry which is preliminary data.</text>
</comment>
<keyword evidence="2" id="KW-0560">Oxidoreductase</keyword>
<gene>
    <name evidence="3" type="ORF">GCM10009823_12270</name>
</gene>
<dbReference type="PRINTS" id="PR00463">
    <property type="entry name" value="EP450I"/>
</dbReference>
<dbReference type="InterPro" id="IPR017972">
    <property type="entry name" value="Cyt_P450_CS"/>
</dbReference>
<keyword evidence="4" id="KW-1185">Reference proteome</keyword>
<evidence type="ECO:0000313" key="3">
    <source>
        <dbReference type="EMBL" id="GAA2093741.1"/>
    </source>
</evidence>
<dbReference type="InterPro" id="IPR036396">
    <property type="entry name" value="Cyt_P450_sf"/>
</dbReference>
<dbReference type="EMBL" id="BAAAPZ010000004">
    <property type="protein sequence ID" value="GAA2093741.1"/>
    <property type="molecule type" value="Genomic_DNA"/>
</dbReference>
<evidence type="ECO:0000256" key="2">
    <source>
        <dbReference type="RuleBase" id="RU000461"/>
    </source>
</evidence>
<evidence type="ECO:0000256" key="1">
    <source>
        <dbReference type="ARBA" id="ARBA00010617"/>
    </source>
</evidence>
<name>A0ABN2WJ75_9MICO</name>
<dbReference type="PANTHER" id="PTHR46696">
    <property type="entry name" value="P450, PUTATIVE (EUROFUNG)-RELATED"/>
    <property type="match status" value="1"/>
</dbReference>
<evidence type="ECO:0000313" key="4">
    <source>
        <dbReference type="Proteomes" id="UP001500984"/>
    </source>
</evidence>
<keyword evidence="2" id="KW-0408">Iron</keyword>
<dbReference type="Gene3D" id="1.10.630.10">
    <property type="entry name" value="Cytochrome P450"/>
    <property type="match status" value="1"/>
</dbReference>
<dbReference type="RefSeq" id="WP_344336264.1">
    <property type="nucleotide sequence ID" value="NZ_BAAAPZ010000004.1"/>
</dbReference>
<dbReference type="PROSITE" id="PS00086">
    <property type="entry name" value="CYTOCHROME_P450"/>
    <property type="match status" value="1"/>
</dbReference>
<keyword evidence="2" id="KW-0503">Monooxygenase</keyword>
<reference evidence="3 4" key="1">
    <citation type="journal article" date="2019" name="Int. J. Syst. Evol. Microbiol.">
        <title>The Global Catalogue of Microorganisms (GCM) 10K type strain sequencing project: providing services to taxonomists for standard genome sequencing and annotation.</title>
        <authorList>
            <consortium name="The Broad Institute Genomics Platform"/>
            <consortium name="The Broad Institute Genome Sequencing Center for Infectious Disease"/>
            <person name="Wu L."/>
            <person name="Ma J."/>
        </authorList>
    </citation>
    <scope>NUCLEOTIDE SEQUENCE [LARGE SCALE GENOMIC DNA]</scope>
    <source>
        <strain evidence="3 4">JCM 15900</strain>
    </source>
</reference>
<organism evidence="3 4">
    <name type="scientific">Brevibacterium salitolerans</name>
    <dbReference type="NCBI Taxonomy" id="1403566"/>
    <lineage>
        <taxon>Bacteria</taxon>
        <taxon>Bacillati</taxon>
        <taxon>Actinomycetota</taxon>
        <taxon>Actinomycetes</taxon>
        <taxon>Micrococcales</taxon>
        <taxon>Brevibacteriaceae</taxon>
        <taxon>Brevibacterium</taxon>
    </lineage>
</organism>
<dbReference type="SUPFAM" id="SSF48264">
    <property type="entry name" value="Cytochrome P450"/>
    <property type="match status" value="1"/>
</dbReference>
<keyword evidence="2" id="KW-0349">Heme</keyword>
<dbReference type="Proteomes" id="UP001500984">
    <property type="component" value="Unassembled WGS sequence"/>
</dbReference>
<dbReference type="PANTHER" id="PTHR46696:SF1">
    <property type="entry name" value="CYTOCHROME P450 YJIB-RELATED"/>
    <property type="match status" value="1"/>
</dbReference>
<comment type="similarity">
    <text evidence="1 2">Belongs to the cytochrome P450 family.</text>
</comment>